<dbReference type="Proteomes" id="UP001500200">
    <property type="component" value="Unassembled WGS sequence"/>
</dbReference>
<evidence type="ECO:0008006" key="4">
    <source>
        <dbReference type="Google" id="ProtNLM"/>
    </source>
</evidence>
<evidence type="ECO:0000313" key="3">
    <source>
        <dbReference type="Proteomes" id="UP001500200"/>
    </source>
</evidence>
<accession>A0ABP9RWE0</accession>
<protein>
    <recommendedName>
        <fullName evidence="4">LGFP repeat-containing protein</fullName>
    </recommendedName>
</protein>
<organism evidence="2 3">
    <name type="scientific">Arthrobacter gyeryongensis</name>
    <dbReference type="NCBI Taxonomy" id="1650592"/>
    <lineage>
        <taxon>Bacteria</taxon>
        <taxon>Bacillati</taxon>
        <taxon>Actinomycetota</taxon>
        <taxon>Actinomycetes</taxon>
        <taxon>Micrococcales</taxon>
        <taxon>Micrococcaceae</taxon>
        <taxon>Arthrobacter</taxon>
    </lineage>
</organism>
<comment type="caution">
    <text evidence="2">The sequence shown here is derived from an EMBL/GenBank/DDBJ whole genome shotgun (WGS) entry which is preliminary data.</text>
</comment>
<keyword evidence="1" id="KW-0732">Signal</keyword>
<feature type="signal peptide" evidence="1">
    <location>
        <begin position="1"/>
        <end position="35"/>
    </location>
</feature>
<evidence type="ECO:0000313" key="2">
    <source>
        <dbReference type="EMBL" id="GAA5188397.1"/>
    </source>
</evidence>
<gene>
    <name evidence="2" type="ORF">GCM10023346_00340</name>
</gene>
<sequence length="398" mass="42624">MRATKFRGRRIARILLSALAAGAVICGGVTAPALAATSLPETTAPTQLPAGATTPPIPAPSGFVVAGPFAKWYSQAIATSYGPPIANQSCPSNLLCTQDFQNGTAFWQPTLDNSNPSAQGVLRTTPTGAKYFADGGYAALGLPLGEEVCTAPHGGCYQWFEKGITWWSPTTAAATVRTDGFQALYEQKNWAWGPMGYPLGDINCMGPGGGCYQWFQGGIVWSATSPGYFGSWVHGAIEAKFAQLGWAWGTLGYPHLEEMCGYGYTDGGCVQYFDNGQIVWSLATGASMIHGAIGWGWLRAGYYGGIGYPTGDEQCTAPNSGCYQWFQKGVYFWSAATGAHYVKGAIKSTYEGLGWSWGRLGYPTSDESGAWLGNEIRQDFEHGSITWTPYSGIKVIWR</sequence>
<dbReference type="Pfam" id="PF08310">
    <property type="entry name" value="LGFP"/>
    <property type="match status" value="5"/>
</dbReference>
<evidence type="ECO:0000256" key="1">
    <source>
        <dbReference type="SAM" id="SignalP"/>
    </source>
</evidence>
<reference evidence="3" key="1">
    <citation type="journal article" date="2019" name="Int. J. Syst. Evol. Microbiol.">
        <title>The Global Catalogue of Microorganisms (GCM) 10K type strain sequencing project: providing services to taxonomists for standard genome sequencing and annotation.</title>
        <authorList>
            <consortium name="The Broad Institute Genomics Platform"/>
            <consortium name="The Broad Institute Genome Sequencing Center for Infectious Disease"/>
            <person name="Wu L."/>
            <person name="Ma J."/>
        </authorList>
    </citation>
    <scope>NUCLEOTIDE SEQUENCE [LARGE SCALE GENOMIC DNA]</scope>
    <source>
        <strain evidence="3">JCM 18514</strain>
    </source>
</reference>
<name>A0ABP9RWE0_9MICC</name>
<keyword evidence="3" id="KW-1185">Reference proteome</keyword>
<dbReference type="EMBL" id="BAABKK010000001">
    <property type="protein sequence ID" value="GAA5188397.1"/>
    <property type="molecule type" value="Genomic_DNA"/>
</dbReference>
<dbReference type="InterPro" id="IPR013207">
    <property type="entry name" value="LGFP"/>
</dbReference>
<proteinExistence type="predicted"/>
<feature type="chain" id="PRO_5045629829" description="LGFP repeat-containing protein" evidence="1">
    <location>
        <begin position="36"/>
        <end position="398"/>
    </location>
</feature>